<accession>A0A1Y2A5C5</accession>
<protein>
    <submittedName>
        <fullName evidence="2">Uncharacterized protein</fullName>
    </submittedName>
</protein>
<evidence type="ECO:0000313" key="2">
    <source>
        <dbReference type="EMBL" id="ORY17702.1"/>
    </source>
</evidence>
<dbReference type="Proteomes" id="UP000193144">
    <property type="component" value="Unassembled WGS sequence"/>
</dbReference>
<feature type="signal peptide" evidence="1">
    <location>
        <begin position="1"/>
        <end position="24"/>
    </location>
</feature>
<sequence length="143" mass="15661">MTRHVSVLSFVAFVGFLVLPYVHALEFTNGSPCEDLCKSPKSSTGDISYTLSSELSCLDPGYAGGNSTTIGRKFKSCVSCEFTSGMNNPTAENDLYWFLFNIKSTVVWCVQGFFGAEQNKAATLANSRCNLLVLRSSRLCKTR</sequence>
<evidence type="ECO:0000256" key="1">
    <source>
        <dbReference type="SAM" id="SignalP"/>
    </source>
</evidence>
<feature type="chain" id="PRO_5012575983" evidence="1">
    <location>
        <begin position="25"/>
        <end position="143"/>
    </location>
</feature>
<comment type="caution">
    <text evidence="2">The sequence shown here is derived from an EMBL/GenBank/DDBJ whole genome shotgun (WGS) entry which is preliminary data.</text>
</comment>
<organism evidence="2 3">
    <name type="scientific">Clohesyomyces aquaticus</name>
    <dbReference type="NCBI Taxonomy" id="1231657"/>
    <lineage>
        <taxon>Eukaryota</taxon>
        <taxon>Fungi</taxon>
        <taxon>Dikarya</taxon>
        <taxon>Ascomycota</taxon>
        <taxon>Pezizomycotina</taxon>
        <taxon>Dothideomycetes</taxon>
        <taxon>Pleosporomycetidae</taxon>
        <taxon>Pleosporales</taxon>
        <taxon>Lindgomycetaceae</taxon>
        <taxon>Clohesyomyces</taxon>
    </lineage>
</organism>
<proteinExistence type="predicted"/>
<dbReference type="OrthoDB" id="5426678at2759"/>
<keyword evidence="1" id="KW-0732">Signal</keyword>
<dbReference type="EMBL" id="MCFA01000011">
    <property type="protein sequence ID" value="ORY17702.1"/>
    <property type="molecule type" value="Genomic_DNA"/>
</dbReference>
<evidence type="ECO:0000313" key="3">
    <source>
        <dbReference type="Proteomes" id="UP000193144"/>
    </source>
</evidence>
<gene>
    <name evidence="2" type="ORF">BCR34DRAFT_555342</name>
</gene>
<name>A0A1Y2A5C5_9PLEO</name>
<keyword evidence="3" id="KW-1185">Reference proteome</keyword>
<dbReference type="AlphaFoldDB" id="A0A1Y2A5C5"/>
<reference evidence="2 3" key="1">
    <citation type="submission" date="2016-07" db="EMBL/GenBank/DDBJ databases">
        <title>Pervasive Adenine N6-methylation of Active Genes in Fungi.</title>
        <authorList>
            <consortium name="DOE Joint Genome Institute"/>
            <person name="Mondo S.J."/>
            <person name="Dannebaum R.O."/>
            <person name="Kuo R.C."/>
            <person name="Labutti K."/>
            <person name="Haridas S."/>
            <person name="Kuo A."/>
            <person name="Salamov A."/>
            <person name="Ahrendt S.R."/>
            <person name="Lipzen A."/>
            <person name="Sullivan W."/>
            <person name="Andreopoulos W.B."/>
            <person name="Clum A."/>
            <person name="Lindquist E."/>
            <person name="Daum C."/>
            <person name="Ramamoorthy G.K."/>
            <person name="Gryganskyi A."/>
            <person name="Culley D."/>
            <person name="Magnuson J.K."/>
            <person name="James T.Y."/>
            <person name="O'Malley M.A."/>
            <person name="Stajich J.E."/>
            <person name="Spatafora J.W."/>
            <person name="Visel A."/>
            <person name="Grigoriev I.V."/>
        </authorList>
    </citation>
    <scope>NUCLEOTIDE SEQUENCE [LARGE SCALE GENOMIC DNA]</scope>
    <source>
        <strain evidence="2 3">CBS 115471</strain>
    </source>
</reference>